<feature type="domain" description="SHSP" evidence="5">
    <location>
        <begin position="27"/>
        <end position="138"/>
    </location>
</feature>
<sequence>MRTFDLAPLYRSAIGFDRLAQLLEQRADTQPSYPPYNIELVSEDKYRIVMALAGFDRSEVEIVAERDTLHVTGRKQKDETQRTFLHRGIAARDFEQRFQLANHVKVTTASFDNGMLTIELVREVPEAFKPRKIAIGGADATTGNGENVQSLEQRQAA</sequence>
<organism evidence="6 7">
    <name type="scientific">Massilia cavernae</name>
    <dbReference type="NCBI Taxonomy" id="2320864"/>
    <lineage>
        <taxon>Bacteria</taxon>
        <taxon>Pseudomonadati</taxon>
        <taxon>Pseudomonadota</taxon>
        <taxon>Betaproteobacteria</taxon>
        <taxon>Burkholderiales</taxon>
        <taxon>Oxalobacteraceae</taxon>
        <taxon>Telluria group</taxon>
        <taxon>Massilia</taxon>
    </lineage>
</organism>
<accession>A0A418Y0Y4</accession>
<evidence type="ECO:0000256" key="1">
    <source>
        <dbReference type="ARBA" id="ARBA00023016"/>
    </source>
</evidence>
<dbReference type="SUPFAM" id="SSF49764">
    <property type="entry name" value="HSP20-like chaperones"/>
    <property type="match status" value="1"/>
</dbReference>
<dbReference type="EMBL" id="QYUP01000088">
    <property type="protein sequence ID" value="RJG19089.1"/>
    <property type="molecule type" value="Genomic_DNA"/>
</dbReference>
<reference evidence="6 7" key="1">
    <citation type="submission" date="2018-09" db="EMBL/GenBank/DDBJ databases">
        <authorList>
            <person name="Zhu H."/>
        </authorList>
    </citation>
    <scope>NUCLEOTIDE SEQUENCE [LARGE SCALE GENOMIC DNA]</scope>
    <source>
        <strain evidence="6 7">K1S02-61</strain>
    </source>
</reference>
<dbReference type="AlphaFoldDB" id="A0A418Y0Y4"/>
<proteinExistence type="inferred from homology"/>
<evidence type="ECO:0000259" key="5">
    <source>
        <dbReference type="PROSITE" id="PS01031"/>
    </source>
</evidence>
<dbReference type="RefSeq" id="WP_119810459.1">
    <property type="nucleotide sequence ID" value="NZ_QYUP01000088.1"/>
</dbReference>
<evidence type="ECO:0000256" key="4">
    <source>
        <dbReference type="SAM" id="MobiDB-lite"/>
    </source>
</evidence>
<dbReference type="OrthoDB" id="6871152at2"/>
<dbReference type="PANTHER" id="PTHR47062">
    <property type="match status" value="1"/>
</dbReference>
<dbReference type="PROSITE" id="PS01031">
    <property type="entry name" value="SHSP"/>
    <property type="match status" value="1"/>
</dbReference>
<dbReference type="CDD" id="cd06470">
    <property type="entry name" value="ACD_IbpA-B_like"/>
    <property type="match status" value="1"/>
</dbReference>
<dbReference type="Pfam" id="PF00011">
    <property type="entry name" value="HSP20"/>
    <property type="match status" value="1"/>
</dbReference>
<comment type="similarity">
    <text evidence="2 3">Belongs to the small heat shock protein (HSP20) family.</text>
</comment>
<comment type="caution">
    <text evidence="6">The sequence shown here is derived from an EMBL/GenBank/DDBJ whole genome shotgun (WGS) entry which is preliminary data.</text>
</comment>
<dbReference type="Proteomes" id="UP000284006">
    <property type="component" value="Unassembled WGS sequence"/>
</dbReference>
<dbReference type="InterPro" id="IPR008978">
    <property type="entry name" value="HSP20-like_chaperone"/>
</dbReference>
<feature type="compositionally biased region" description="Polar residues" evidence="4">
    <location>
        <begin position="141"/>
        <end position="157"/>
    </location>
</feature>
<name>A0A418Y0Y4_9BURK</name>
<evidence type="ECO:0000256" key="2">
    <source>
        <dbReference type="PROSITE-ProRule" id="PRU00285"/>
    </source>
</evidence>
<keyword evidence="1" id="KW-0346">Stress response</keyword>
<gene>
    <name evidence="6" type="ORF">D3872_09025</name>
</gene>
<dbReference type="Gene3D" id="2.60.40.790">
    <property type="match status" value="1"/>
</dbReference>
<dbReference type="InterPro" id="IPR002068">
    <property type="entry name" value="A-crystallin/Hsp20_dom"/>
</dbReference>
<dbReference type="InterPro" id="IPR037913">
    <property type="entry name" value="ACD_IbpA/B"/>
</dbReference>
<protein>
    <submittedName>
        <fullName evidence="6">Heat-shock protein</fullName>
    </submittedName>
</protein>
<evidence type="ECO:0000313" key="7">
    <source>
        <dbReference type="Proteomes" id="UP000284006"/>
    </source>
</evidence>
<evidence type="ECO:0000313" key="6">
    <source>
        <dbReference type="EMBL" id="RJG19089.1"/>
    </source>
</evidence>
<feature type="region of interest" description="Disordered" evidence="4">
    <location>
        <begin position="136"/>
        <end position="157"/>
    </location>
</feature>
<evidence type="ECO:0000256" key="3">
    <source>
        <dbReference type="RuleBase" id="RU003616"/>
    </source>
</evidence>
<dbReference type="PANTHER" id="PTHR47062:SF1">
    <property type="entry name" value="SMALL HEAT SHOCK PROTEIN IBPA"/>
    <property type="match status" value="1"/>
</dbReference>
<keyword evidence="7" id="KW-1185">Reference proteome</keyword>